<protein>
    <submittedName>
        <fullName evidence="4">Class II aldolase/adducin family protein</fullName>
    </submittedName>
</protein>
<reference evidence="4" key="1">
    <citation type="submission" date="2022-08" db="EMBL/GenBank/DDBJ databases">
        <authorList>
            <person name="Tistechok S."/>
            <person name="Samborskyy M."/>
            <person name="Roman I."/>
        </authorList>
    </citation>
    <scope>NUCLEOTIDE SEQUENCE</scope>
    <source>
        <strain evidence="4">DSM 103496</strain>
    </source>
</reference>
<sequence>MNPSVPTTSEEARTLTISASHALAAAGQEDMIWGHVAVRDPDGRGVWIKQPGWSLAEVTASRLQLVSFDGGVLEGEGAPHVECFIHLEVLRADPSRVCSVHTHSANATTFAALDTAVLPLSHAGALFAARGLPRFRATTGLVRTPELGAALAGTLGSAPAALLPAHGIVATGPTVGAAVMHAVLLDRACGDQLVAMAAGSPHAVPDEEETRRKAEECWPPHQLEAGWRYLVRRIPG</sequence>
<accession>A0A9X2VVN4</accession>
<dbReference type="Proteomes" id="UP001141259">
    <property type="component" value="Unassembled WGS sequence"/>
</dbReference>
<evidence type="ECO:0000256" key="1">
    <source>
        <dbReference type="ARBA" id="ARBA00022723"/>
    </source>
</evidence>
<keyword evidence="5" id="KW-1185">Reference proteome</keyword>
<dbReference type="RefSeq" id="WP_259628354.1">
    <property type="nucleotide sequence ID" value="NZ_JANYMP010000027.1"/>
</dbReference>
<proteinExistence type="predicted"/>
<dbReference type="SMART" id="SM01007">
    <property type="entry name" value="Aldolase_II"/>
    <property type="match status" value="1"/>
</dbReference>
<keyword evidence="1" id="KW-0479">Metal-binding</keyword>
<evidence type="ECO:0000259" key="3">
    <source>
        <dbReference type="SMART" id="SM01007"/>
    </source>
</evidence>
<gene>
    <name evidence="4" type="ORF">NZH93_39090</name>
</gene>
<evidence type="ECO:0000313" key="5">
    <source>
        <dbReference type="Proteomes" id="UP001141259"/>
    </source>
</evidence>
<dbReference type="InterPro" id="IPR036409">
    <property type="entry name" value="Aldolase_II/adducin_N_sf"/>
</dbReference>
<name>A0A9X2VVN4_9PSEU</name>
<feature type="domain" description="Class II aldolase/adducin N-terminal" evidence="3">
    <location>
        <begin position="14"/>
        <end position="193"/>
    </location>
</feature>
<evidence type="ECO:0000313" key="4">
    <source>
        <dbReference type="EMBL" id="MCS7482889.1"/>
    </source>
</evidence>
<dbReference type="InterPro" id="IPR050197">
    <property type="entry name" value="Aldolase_class_II_sugar_metab"/>
</dbReference>
<keyword evidence="2" id="KW-0456">Lyase</keyword>
<dbReference type="GO" id="GO:0019323">
    <property type="term" value="P:pentose catabolic process"/>
    <property type="evidence" value="ECO:0007669"/>
    <property type="project" value="TreeGrafter"/>
</dbReference>
<dbReference type="GO" id="GO:0016832">
    <property type="term" value="F:aldehyde-lyase activity"/>
    <property type="evidence" value="ECO:0007669"/>
    <property type="project" value="TreeGrafter"/>
</dbReference>
<dbReference type="SUPFAM" id="SSF53639">
    <property type="entry name" value="AraD/HMP-PK domain-like"/>
    <property type="match status" value="1"/>
</dbReference>
<comment type="caution">
    <text evidence="4">The sequence shown here is derived from an EMBL/GenBank/DDBJ whole genome shotgun (WGS) entry which is preliminary data.</text>
</comment>
<dbReference type="GO" id="GO:0005829">
    <property type="term" value="C:cytosol"/>
    <property type="evidence" value="ECO:0007669"/>
    <property type="project" value="TreeGrafter"/>
</dbReference>
<dbReference type="EMBL" id="JANYMP010000027">
    <property type="protein sequence ID" value="MCS7482889.1"/>
    <property type="molecule type" value="Genomic_DNA"/>
</dbReference>
<dbReference type="InterPro" id="IPR001303">
    <property type="entry name" value="Aldolase_II/adducin_N"/>
</dbReference>
<dbReference type="GO" id="GO:0046872">
    <property type="term" value="F:metal ion binding"/>
    <property type="evidence" value="ECO:0007669"/>
    <property type="project" value="UniProtKB-KW"/>
</dbReference>
<dbReference type="AlphaFoldDB" id="A0A9X2VVN4"/>
<dbReference type="PANTHER" id="PTHR22789">
    <property type="entry name" value="FUCULOSE PHOSPHATE ALDOLASE"/>
    <property type="match status" value="1"/>
</dbReference>
<organism evidence="4 5">
    <name type="scientific">Umezawaea endophytica</name>
    <dbReference type="NCBI Taxonomy" id="1654476"/>
    <lineage>
        <taxon>Bacteria</taxon>
        <taxon>Bacillati</taxon>
        <taxon>Actinomycetota</taxon>
        <taxon>Actinomycetes</taxon>
        <taxon>Pseudonocardiales</taxon>
        <taxon>Pseudonocardiaceae</taxon>
        <taxon>Umezawaea</taxon>
    </lineage>
</organism>
<evidence type="ECO:0000256" key="2">
    <source>
        <dbReference type="ARBA" id="ARBA00023239"/>
    </source>
</evidence>
<dbReference type="Pfam" id="PF00596">
    <property type="entry name" value="Aldolase_II"/>
    <property type="match status" value="1"/>
</dbReference>
<dbReference type="PANTHER" id="PTHR22789:SF0">
    <property type="entry name" value="3-OXO-TETRONATE 4-PHOSPHATE DECARBOXYLASE-RELATED"/>
    <property type="match status" value="1"/>
</dbReference>
<dbReference type="Gene3D" id="3.40.225.10">
    <property type="entry name" value="Class II aldolase/adducin N-terminal domain"/>
    <property type="match status" value="1"/>
</dbReference>